<feature type="compositionally biased region" description="Basic and acidic residues" evidence="2">
    <location>
        <begin position="1"/>
        <end position="10"/>
    </location>
</feature>
<accession>A0AAD2CZZ7</accession>
<keyword evidence="1" id="KW-0175">Coiled coil</keyword>
<feature type="coiled-coil region" evidence="1">
    <location>
        <begin position="399"/>
        <end position="461"/>
    </location>
</feature>
<feature type="compositionally biased region" description="Basic and acidic residues" evidence="2">
    <location>
        <begin position="67"/>
        <end position="82"/>
    </location>
</feature>
<feature type="coiled-coil region" evidence="1">
    <location>
        <begin position="515"/>
        <end position="549"/>
    </location>
</feature>
<feature type="compositionally biased region" description="Basic and acidic residues" evidence="2">
    <location>
        <begin position="118"/>
        <end position="127"/>
    </location>
</feature>
<dbReference type="Gene3D" id="1.10.287.1490">
    <property type="match status" value="1"/>
</dbReference>
<dbReference type="EMBL" id="CAMPGE010016403">
    <property type="protein sequence ID" value="CAI2374963.1"/>
    <property type="molecule type" value="Genomic_DNA"/>
</dbReference>
<feature type="region of interest" description="Disordered" evidence="2">
    <location>
        <begin position="62"/>
        <end position="127"/>
    </location>
</feature>
<evidence type="ECO:0000313" key="4">
    <source>
        <dbReference type="Proteomes" id="UP001295684"/>
    </source>
</evidence>
<feature type="compositionally biased region" description="Polar residues" evidence="2">
    <location>
        <begin position="32"/>
        <end position="43"/>
    </location>
</feature>
<evidence type="ECO:0000256" key="2">
    <source>
        <dbReference type="SAM" id="MobiDB-lite"/>
    </source>
</evidence>
<feature type="coiled-coil region" evidence="1">
    <location>
        <begin position="336"/>
        <end position="370"/>
    </location>
</feature>
<feature type="compositionally biased region" description="Polar residues" evidence="2">
    <location>
        <begin position="105"/>
        <end position="114"/>
    </location>
</feature>
<organism evidence="3 4">
    <name type="scientific">Euplotes crassus</name>
    <dbReference type="NCBI Taxonomy" id="5936"/>
    <lineage>
        <taxon>Eukaryota</taxon>
        <taxon>Sar</taxon>
        <taxon>Alveolata</taxon>
        <taxon>Ciliophora</taxon>
        <taxon>Intramacronucleata</taxon>
        <taxon>Spirotrichea</taxon>
        <taxon>Hypotrichia</taxon>
        <taxon>Euplotida</taxon>
        <taxon>Euplotidae</taxon>
        <taxon>Moneuplotes</taxon>
    </lineage>
</organism>
<feature type="coiled-coil region" evidence="1">
    <location>
        <begin position="136"/>
        <end position="273"/>
    </location>
</feature>
<comment type="caution">
    <text evidence="3">The sequence shown here is derived from an EMBL/GenBank/DDBJ whole genome shotgun (WGS) entry which is preliminary data.</text>
</comment>
<evidence type="ECO:0000256" key="1">
    <source>
        <dbReference type="SAM" id="Coils"/>
    </source>
</evidence>
<feature type="coiled-coil region" evidence="1">
    <location>
        <begin position="660"/>
        <end position="687"/>
    </location>
</feature>
<sequence length="768" mass="89194">MKNCNDKELTNGEFTFNGRSKSGMEPEEIENDTANRLVNTSESSEIEKVQGFDPSRMIMLTPSYSLDSRERKTNNRTPEKTIKRFPNPESKTLQKNKMTRHKRSSTTIHNTPQSHFPGRSDKSEPSTEEFYFKNKIQELDSDLHSKEAELADLNISYNRLCSYMSQHDTLKASNRSLKLKLKTLQEKETTLKSLQASYTKLKKDHNTLKSTYKTLSEEATHLKLTLAKTKTPQNHLNRIKQLETSLRRAKAEIEKYKSTLLKKEKEIQASLRNRKENCSKVSNKASVEKVDTAKKVSVVEEKSCKRNLKKEFEEFSSGMDAAPLTLNCEEFDYKTEEALTKELTILQKSYEELKEEFENQRIELEETRSCLSSCEEEMKLVIKEIQTQKEINQKIMNVNHMENAKLEEASKNLKSTKDDNKLLSSAKKSLEGKVRHLQNENNRLEKDLNKARASTKEYSDKLQKKTIQYNDLSSKMKTLSFQNRNINTERRKSHLFIVDNDEEIKGIELDDTFSVTHTDNSKEELEHQLERLVKENKELQHKLSQMTKEQESFNSSRIIEKLQESENSEISNKVLLSMKKELSESKTIRDCQKQMILKLQIDNEMLQLQISQLNLKEEDVSTPTELSKSGATDYAVQVDDPEKTVMTQKLLEYQQKEGYISHLEAQNKTLQSQVEELQTKARVCIEEEKRFDFLNFDNQDTDEEQSSEGELDKVDVCQQYLQEVEKDMIGLRKKYKLVKKGLVKRTGDTPDAHTVQSEHENAQNCIIF</sequence>
<feature type="region of interest" description="Disordered" evidence="2">
    <location>
        <begin position="1"/>
        <end position="47"/>
    </location>
</feature>
<gene>
    <name evidence="3" type="ORF">ECRASSUSDP1_LOCUS16322</name>
</gene>
<reference evidence="3" key="1">
    <citation type="submission" date="2023-07" db="EMBL/GenBank/DDBJ databases">
        <authorList>
            <consortium name="AG Swart"/>
            <person name="Singh M."/>
            <person name="Singh A."/>
            <person name="Seah K."/>
            <person name="Emmerich C."/>
        </authorList>
    </citation>
    <scope>NUCLEOTIDE SEQUENCE</scope>
    <source>
        <strain evidence="3">DP1</strain>
    </source>
</reference>
<dbReference type="Proteomes" id="UP001295684">
    <property type="component" value="Unassembled WGS sequence"/>
</dbReference>
<protein>
    <submittedName>
        <fullName evidence="3">Uncharacterized protein</fullName>
    </submittedName>
</protein>
<keyword evidence="4" id="KW-1185">Reference proteome</keyword>
<evidence type="ECO:0000313" key="3">
    <source>
        <dbReference type="EMBL" id="CAI2374963.1"/>
    </source>
</evidence>
<proteinExistence type="predicted"/>
<name>A0AAD2CZZ7_EUPCR</name>
<dbReference type="AlphaFoldDB" id="A0AAD2CZZ7"/>